<dbReference type="AlphaFoldDB" id="A0A5B0RXT3"/>
<comment type="caution">
    <text evidence="2">The sequence shown here is derived from an EMBL/GenBank/DDBJ whole genome shotgun (WGS) entry which is preliminary data.</text>
</comment>
<evidence type="ECO:0000256" key="1">
    <source>
        <dbReference type="SAM" id="SignalP"/>
    </source>
</evidence>
<protein>
    <submittedName>
        <fullName evidence="2">Uncharacterized protein</fullName>
    </submittedName>
</protein>
<feature type="signal peptide" evidence="1">
    <location>
        <begin position="1"/>
        <end position="20"/>
    </location>
</feature>
<evidence type="ECO:0000313" key="2">
    <source>
        <dbReference type="EMBL" id="KAA1129324.1"/>
    </source>
</evidence>
<accession>A0A5B0RXT3</accession>
<proteinExistence type="predicted"/>
<keyword evidence="1" id="KW-0732">Signal</keyword>
<sequence length="109" mass="12252">MKFLGSTLALLASINGLVTAYNCGSDVPQNVCQIATQHETIYVRADNLPIRWHNNYYRSGGKNCINVGTLSDRRCCPMHSIQPHQYITSGRYDTLGCQFPIKDPPRIHD</sequence>
<evidence type="ECO:0000313" key="3">
    <source>
        <dbReference type="Proteomes" id="UP000325313"/>
    </source>
</evidence>
<reference evidence="2 3" key="1">
    <citation type="submission" date="2019-05" db="EMBL/GenBank/DDBJ databases">
        <title>Emergence of the Ug99 lineage of the wheat stem rust pathogen through somatic hybridization.</title>
        <authorList>
            <person name="Li F."/>
            <person name="Upadhyaya N.M."/>
            <person name="Sperschneider J."/>
            <person name="Matny O."/>
            <person name="Nguyen-Phuc H."/>
            <person name="Mago R."/>
            <person name="Raley C."/>
            <person name="Miller M.E."/>
            <person name="Silverstein K.A.T."/>
            <person name="Henningsen E."/>
            <person name="Hirsch C.D."/>
            <person name="Visser B."/>
            <person name="Pretorius Z.A."/>
            <person name="Steffenson B.J."/>
            <person name="Schwessinger B."/>
            <person name="Dodds P.N."/>
            <person name="Figueroa M."/>
        </authorList>
    </citation>
    <scope>NUCLEOTIDE SEQUENCE [LARGE SCALE GENOMIC DNA]</scope>
    <source>
        <strain evidence="2 3">Ug99</strain>
    </source>
</reference>
<name>A0A5B0RXT3_PUCGR</name>
<organism evidence="2 3">
    <name type="scientific">Puccinia graminis f. sp. tritici</name>
    <dbReference type="NCBI Taxonomy" id="56615"/>
    <lineage>
        <taxon>Eukaryota</taxon>
        <taxon>Fungi</taxon>
        <taxon>Dikarya</taxon>
        <taxon>Basidiomycota</taxon>
        <taxon>Pucciniomycotina</taxon>
        <taxon>Pucciniomycetes</taxon>
        <taxon>Pucciniales</taxon>
        <taxon>Pucciniaceae</taxon>
        <taxon>Puccinia</taxon>
    </lineage>
</organism>
<dbReference type="EMBL" id="VDEP01000137">
    <property type="protein sequence ID" value="KAA1129324.1"/>
    <property type="molecule type" value="Genomic_DNA"/>
</dbReference>
<feature type="chain" id="PRO_5023080706" evidence="1">
    <location>
        <begin position="21"/>
        <end position="109"/>
    </location>
</feature>
<dbReference type="Proteomes" id="UP000325313">
    <property type="component" value="Unassembled WGS sequence"/>
</dbReference>
<gene>
    <name evidence="2" type="ORF">PGTUg99_027390</name>
</gene>